<dbReference type="InterPro" id="IPR000620">
    <property type="entry name" value="EamA_dom"/>
</dbReference>
<evidence type="ECO:0000256" key="4">
    <source>
        <dbReference type="ARBA" id="ARBA00022475"/>
    </source>
</evidence>
<keyword evidence="6 9" id="KW-1133">Transmembrane helix</keyword>
<comment type="subcellular location">
    <subcellularLocation>
        <location evidence="1">Cell membrane</location>
        <topology evidence="1">Multi-pass membrane protein</topology>
    </subcellularLocation>
</comment>
<dbReference type="Pfam" id="PF00892">
    <property type="entry name" value="EamA"/>
    <property type="match status" value="2"/>
</dbReference>
<feature type="transmembrane region" description="Helical" evidence="9">
    <location>
        <begin position="160"/>
        <end position="176"/>
    </location>
</feature>
<keyword evidence="7 9" id="KW-0472">Membrane</keyword>
<feature type="region of interest" description="Disordered" evidence="8">
    <location>
        <begin position="299"/>
        <end position="322"/>
    </location>
</feature>
<name>A0A1H9B9V3_9PSEU</name>
<feature type="transmembrane region" description="Helical" evidence="9">
    <location>
        <begin position="221"/>
        <end position="239"/>
    </location>
</feature>
<keyword evidence="3" id="KW-0813">Transport</keyword>
<dbReference type="EMBL" id="FOFR01000001">
    <property type="protein sequence ID" value="SEP85649.1"/>
    <property type="molecule type" value="Genomic_DNA"/>
</dbReference>
<dbReference type="NCBIfam" id="TIGR00688">
    <property type="entry name" value="rarD"/>
    <property type="match status" value="1"/>
</dbReference>
<protein>
    <submittedName>
        <fullName evidence="11">Chloramphenicol-sensitive protein RarD</fullName>
    </submittedName>
</protein>
<evidence type="ECO:0000256" key="8">
    <source>
        <dbReference type="SAM" id="MobiDB-lite"/>
    </source>
</evidence>
<proteinExistence type="inferred from homology"/>
<dbReference type="GO" id="GO:0005886">
    <property type="term" value="C:plasma membrane"/>
    <property type="evidence" value="ECO:0007669"/>
    <property type="project" value="UniProtKB-SubCell"/>
</dbReference>
<comment type="similarity">
    <text evidence="2">Belongs to the EamA transporter family.</text>
</comment>
<dbReference type="Proteomes" id="UP000199352">
    <property type="component" value="Unassembled WGS sequence"/>
</dbReference>
<evidence type="ECO:0000256" key="1">
    <source>
        <dbReference type="ARBA" id="ARBA00004651"/>
    </source>
</evidence>
<evidence type="ECO:0000313" key="12">
    <source>
        <dbReference type="Proteomes" id="UP000199352"/>
    </source>
</evidence>
<evidence type="ECO:0000256" key="7">
    <source>
        <dbReference type="ARBA" id="ARBA00023136"/>
    </source>
</evidence>
<dbReference type="AlphaFoldDB" id="A0A1H9B9V3"/>
<feature type="transmembrane region" description="Helical" evidence="9">
    <location>
        <begin position="108"/>
        <end position="129"/>
    </location>
</feature>
<dbReference type="InterPro" id="IPR004626">
    <property type="entry name" value="RarD"/>
</dbReference>
<accession>A0A1H9B9V3</accession>
<sequence>MPPLTTSALTSPEVHTQGRGITYGTAAYVLWGLFPAYWPLLVPAQPLEVLAHRVVWSFVLLAIAVAVLRRWRPFVELSGRGWLIVTAAAVLITANWGTYIYAVNSRHIVEAALGYFITPLVSVALGMIFLKERLRLSQVIAIGVVVIAVIVLTVDYGRMPVISLLLACSFGVYGLLKKKVPLDAVSSLAAESAVIAPIALVYLLALGSANTFTTEGTGHTLMILSTGIVTVIPLLLFGAGAQRIPLTTMGMLQYLAPILQFVWGVFVAHEPMPASRWIGFALVWLALAIFTFDALRPSTRRHAGAPRSPEGNAGPPRGRRSG</sequence>
<dbReference type="InterPro" id="IPR037185">
    <property type="entry name" value="EmrE-like"/>
</dbReference>
<feature type="transmembrane region" description="Helical" evidence="9">
    <location>
        <begin position="20"/>
        <end position="38"/>
    </location>
</feature>
<gene>
    <name evidence="11" type="ORF">SAMN05216188_101702</name>
</gene>
<dbReference type="PANTHER" id="PTHR22911:SF137">
    <property type="entry name" value="SOLUTE CARRIER FAMILY 35 MEMBER G2-RELATED"/>
    <property type="match status" value="1"/>
</dbReference>
<evidence type="ECO:0000256" key="5">
    <source>
        <dbReference type="ARBA" id="ARBA00022692"/>
    </source>
</evidence>
<feature type="transmembrane region" description="Helical" evidence="9">
    <location>
        <begin position="274"/>
        <end position="292"/>
    </location>
</feature>
<reference evidence="12" key="1">
    <citation type="submission" date="2016-10" db="EMBL/GenBank/DDBJ databases">
        <authorList>
            <person name="Varghese N."/>
            <person name="Submissions S."/>
        </authorList>
    </citation>
    <scope>NUCLEOTIDE SEQUENCE [LARGE SCALE GENOMIC DNA]</scope>
    <source>
        <strain evidence="12">CGMCC 4.3525</strain>
    </source>
</reference>
<organism evidence="11 12">
    <name type="scientific">Lentzea xinjiangensis</name>
    <dbReference type="NCBI Taxonomy" id="402600"/>
    <lineage>
        <taxon>Bacteria</taxon>
        <taxon>Bacillati</taxon>
        <taxon>Actinomycetota</taxon>
        <taxon>Actinomycetes</taxon>
        <taxon>Pseudonocardiales</taxon>
        <taxon>Pseudonocardiaceae</taxon>
        <taxon>Lentzea</taxon>
    </lineage>
</organism>
<evidence type="ECO:0000256" key="2">
    <source>
        <dbReference type="ARBA" id="ARBA00007362"/>
    </source>
</evidence>
<keyword evidence="12" id="KW-1185">Reference proteome</keyword>
<dbReference type="STRING" id="402600.SAMN05216188_101702"/>
<feature type="transmembrane region" description="Helical" evidence="9">
    <location>
        <begin position="136"/>
        <end position="154"/>
    </location>
</feature>
<dbReference type="SUPFAM" id="SSF103481">
    <property type="entry name" value="Multidrug resistance efflux transporter EmrE"/>
    <property type="match status" value="2"/>
</dbReference>
<feature type="domain" description="EamA" evidence="10">
    <location>
        <begin position="164"/>
        <end position="291"/>
    </location>
</feature>
<feature type="transmembrane region" description="Helical" evidence="9">
    <location>
        <begin position="81"/>
        <end position="102"/>
    </location>
</feature>
<evidence type="ECO:0000256" key="9">
    <source>
        <dbReference type="SAM" id="Phobius"/>
    </source>
</evidence>
<feature type="transmembrane region" description="Helical" evidence="9">
    <location>
        <begin position="50"/>
        <end position="69"/>
    </location>
</feature>
<evidence type="ECO:0000259" key="10">
    <source>
        <dbReference type="Pfam" id="PF00892"/>
    </source>
</evidence>
<evidence type="ECO:0000313" key="11">
    <source>
        <dbReference type="EMBL" id="SEP85649.1"/>
    </source>
</evidence>
<keyword evidence="4" id="KW-1003">Cell membrane</keyword>
<dbReference type="PANTHER" id="PTHR22911">
    <property type="entry name" value="ACYL-MALONYL CONDENSING ENZYME-RELATED"/>
    <property type="match status" value="1"/>
</dbReference>
<keyword evidence="5 9" id="KW-0812">Transmembrane</keyword>
<feature type="transmembrane region" description="Helical" evidence="9">
    <location>
        <begin position="251"/>
        <end position="268"/>
    </location>
</feature>
<feature type="transmembrane region" description="Helical" evidence="9">
    <location>
        <begin position="188"/>
        <end position="209"/>
    </location>
</feature>
<feature type="domain" description="EamA" evidence="10">
    <location>
        <begin position="19"/>
        <end position="153"/>
    </location>
</feature>
<dbReference type="OrthoDB" id="369870at2"/>
<evidence type="ECO:0000256" key="6">
    <source>
        <dbReference type="ARBA" id="ARBA00022989"/>
    </source>
</evidence>
<evidence type="ECO:0000256" key="3">
    <source>
        <dbReference type="ARBA" id="ARBA00022448"/>
    </source>
</evidence>